<dbReference type="InterPro" id="IPR033771">
    <property type="entry name" value="Rrp44_CSD1"/>
</dbReference>
<dbReference type="Gene3D" id="1.25.40.10">
    <property type="entry name" value="Tetratricopeptide repeat domain"/>
    <property type="match status" value="3"/>
</dbReference>
<dbReference type="SUPFAM" id="SSF48452">
    <property type="entry name" value="TPR-like"/>
    <property type="match status" value="1"/>
</dbReference>
<feature type="region of interest" description="Disordered" evidence="5">
    <location>
        <begin position="1648"/>
        <end position="1675"/>
    </location>
</feature>
<feature type="compositionally biased region" description="Polar residues" evidence="5">
    <location>
        <begin position="60"/>
        <end position="90"/>
    </location>
</feature>
<keyword evidence="4" id="KW-0802">TPR repeat</keyword>
<proteinExistence type="inferred from homology"/>
<organism evidence="7">
    <name type="scientific">Eutreptiella gymnastica</name>
    <dbReference type="NCBI Taxonomy" id="73025"/>
    <lineage>
        <taxon>Eukaryota</taxon>
        <taxon>Discoba</taxon>
        <taxon>Euglenozoa</taxon>
        <taxon>Euglenida</taxon>
        <taxon>Spirocuta</taxon>
        <taxon>Euglenophyceae</taxon>
        <taxon>Eutreptiales</taxon>
        <taxon>Eutreptiaceae</taxon>
        <taxon>Eutreptiella</taxon>
    </lineage>
</organism>
<evidence type="ECO:0000256" key="1">
    <source>
        <dbReference type="ARBA" id="ARBA00005785"/>
    </source>
</evidence>
<dbReference type="Pfam" id="PF17216">
    <property type="entry name" value="Rrp44_CSD1"/>
    <property type="match status" value="1"/>
</dbReference>
<dbReference type="Pfam" id="PF13432">
    <property type="entry name" value="TPR_16"/>
    <property type="match status" value="1"/>
</dbReference>
<dbReference type="PANTHER" id="PTHR23355:SF9">
    <property type="entry name" value="DIS3-LIKE EXONUCLEASE 2"/>
    <property type="match status" value="1"/>
</dbReference>
<feature type="repeat" description="TPR" evidence="4">
    <location>
        <begin position="1207"/>
        <end position="1240"/>
    </location>
</feature>
<evidence type="ECO:0000259" key="6">
    <source>
        <dbReference type="SMART" id="SM00955"/>
    </source>
</evidence>
<dbReference type="GO" id="GO:0006402">
    <property type="term" value="P:mRNA catabolic process"/>
    <property type="evidence" value="ECO:0007669"/>
    <property type="project" value="TreeGrafter"/>
</dbReference>
<gene>
    <name evidence="7" type="ORF">EGYM00392_LOCUS54619</name>
</gene>
<dbReference type="Pfam" id="PF03828">
    <property type="entry name" value="PAP_assoc"/>
    <property type="match status" value="1"/>
</dbReference>
<protein>
    <recommendedName>
        <fullName evidence="6">RNB domain-containing protein</fullName>
    </recommendedName>
</protein>
<feature type="region of interest" description="Disordered" evidence="5">
    <location>
        <begin position="1"/>
        <end position="106"/>
    </location>
</feature>
<dbReference type="GO" id="GO:0000932">
    <property type="term" value="C:P-body"/>
    <property type="evidence" value="ECO:0007669"/>
    <property type="project" value="TreeGrafter"/>
</dbReference>
<evidence type="ECO:0000256" key="5">
    <source>
        <dbReference type="SAM" id="MobiDB-lite"/>
    </source>
</evidence>
<feature type="domain" description="RNB" evidence="6">
    <location>
        <begin position="573"/>
        <end position="924"/>
    </location>
</feature>
<keyword evidence="2" id="KW-0479">Metal-binding</keyword>
<dbReference type="SMART" id="SM00955">
    <property type="entry name" value="RNB"/>
    <property type="match status" value="1"/>
</dbReference>
<evidence type="ECO:0000256" key="3">
    <source>
        <dbReference type="ARBA" id="ARBA00022842"/>
    </source>
</evidence>
<dbReference type="GO" id="GO:0000175">
    <property type="term" value="F:3'-5'-RNA exonuclease activity"/>
    <property type="evidence" value="ECO:0007669"/>
    <property type="project" value="TreeGrafter"/>
</dbReference>
<feature type="compositionally biased region" description="Basic residues" evidence="5">
    <location>
        <begin position="1"/>
        <end position="42"/>
    </location>
</feature>
<evidence type="ECO:0000256" key="4">
    <source>
        <dbReference type="PROSITE-ProRule" id="PRU00339"/>
    </source>
</evidence>
<accession>A0A7S1JGY5</accession>
<dbReference type="Gene3D" id="2.40.50.690">
    <property type="match status" value="1"/>
</dbReference>
<reference evidence="7" key="1">
    <citation type="submission" date="2021-01" db="EMBL/GenBank/DDBJ databases">
        <authorList>
            <person name="Corre E."/>
            <person name="Pelletier E."/>
            <person name="Niang G."/>
            <person name="Scheremetjew M."/>
            <person name="Finn R."/>
            <person name="Kale V."/>
            <person name="Holt S."/>
            <person name="Cochrane G."/>
            <person name="Meng A."/>
            <person name="Brown T."/>
            <person name="Cohen L."/>
        </authorList>
    </citation>
    <scope>NUCLEOTIDE SEQUENCE</scope>
    <source>
        <strain evidence="7">NIES-381</strain>
    </source>
</reference>
<dbReference type="InterPro" id="IPR012340">
    <property type="entry name" value="NA-bd_OB-fold"/>
</dbReference>
<name>A0A7S1JGY5_9EUGL</name>
<keyword evidence="3" id="KW-0460">Magnesium</keyword>
<feature type="region of interest" description="Disordered" evidence="5">
    <location>
        <begin position="120"/>
        <end position="174"/>
    </location>
</feature>
<dbReference type="SUPFAM" id="SSF81631">
    <property type="entry name" value="PAP/OAS1 substrate-binding domain"/>
    <property type="match status" value="1"/>
</dbReference>
<dbReference type="InterPro" id="IPR019734">
    <property type="entry name" value="TPR_rpt"/>
</dbReference>
<dbReference type="EMBL" id="HBGA01150307">
    <property type="protein sequence ID" value="CAD9043436.1"/>
    <property type="molecule type" value="Transcribed_RNA"/>
</dbReference>
<dbReference type="GO" id="GO:0046872">
    <property type="term" value="F:metal ion binding"/>
    <property type="evidence" value="ECO:0007669"/>
    <property type="project" value="UniProtKB-KW"/>
</dbReference>
<dbReference type="InterPro" id="IPR002058">
    <property type="entry name" value="PAP_assoc"/>
</dbReference>
<dbReference type="SMART" id="SM00028">
    <property type="entry name" value="TPR"/>
    <property type="match status" value="6"/>
</dbReference>
<dbReference type="Pfam" id="PF00773">
    <property type="entry name" value="RNB"/>
    <property type="match status" value="1"/>
</dbReference>
<feature type="compositionally biased region" description="Low complexity" evidence="5">
    <location>
        <begin position="160"/>
        <end position="173"/>
    </location>
</feature>
<dbReference type="PANTHER" id="PTHR23355">
    <property type="entry name" value="RIBONUCLEASE"/>
    <property type="match status" value="1"/>
</dbReference>
<evidence type="ECO:0000256" key="2">
    <source>
        <dbReference type="ARBA" id="ARBA00022723"/>
    </source>
</evidence>
<dbReference type="GO" id="GO:0003723">
    <property type="term" value="F:RNA binding"/>
    <property type="evidence" value="ECO:0007669"/>
    <property type="project" value="InterPro"/>
</dbReference>
<dbReference type="InterPro" id="IPR001900">
    <property type="entry name" value="RNase_II/R"/>
</dbReference>
<dbReference type="InterPro" id="IPR050180">
    <property type="entry name" value="RNR_Ribonuclease"/>
</dbReference>
<dbReference type="PROSITE" id="PS50005">
    <property type="entry name" value="TPR"/>
    <property type="match status" value="1"/>
</dbReference>
<dbReference type="Gene3D" id="1.10.1410.10">
    <property type="match status" value="1"/>
</dbReference>
<comment type="similarity">
    <text evidence="1">Belongs to the RNR ribonuclease family.</text>
</comment>
<evidence type="ECO:0000313" key="7">
    <source>
        <dbReference type="EMBL" id="CAD9043436.1"/>
    </source>
</evidence>
<dbReference type="SUPFAM" id="SSF50249">
    <property type="entry name" value="Nucleic acid-binding proteins"/>
    <property type="match status" value="2"/>
</dbReference>
<feature type="compositionally biased region" description="Polar residues" evidence="5">
    <location>
        <begin position="120"/>
        <end position="141"/>
    </location>
</feature>
<dbReference type="InterPro" id="IPR011990">
    <property type="entry name" value="TPR-like_helical_dom_sf"/>
</dbReference>
<sequence>MPPPPHHHHQSMKPHHHHQNHHHQHHHHHHHHFPPHHVHHIPQHWQGNQQQPDHEDDSPENQMCSIQQQDVGSSLDQAPSKMQENHTPNGRPNVDPPHGESMSNVDPQMHNVQQVNEVSTRFPQVSTSSVEEADNSTQNEDGSPLAPPGSISSEHTGGVPESPMSPINIPMSPVGSPMLPGHPLSFGPAPHANALLPIIQHHKASIFSLQNELTMAARELAAAQQHIEFLQQREMAVMAHNPALHTTSTGDFNPVLLPPLQPHTQPASLTPLSTPSIDHFVPYLDRATLEEGVKDGSLVVGRLHIVRHSDPVAFVKSPALGTDIRLDGEHERNRALNGDIVVVRLLPQEQWLRRDADQGGARPLLMHHSTKLGEDLDESQRAAIFEAFGPSVDPLACLTPPQLDPNMLARGVVVAVLDAAKQGAFFCRLQQATTSAPTWCTQDVEDGVFLPGPLSKETRPAPVDKVCVVVGSNRGRLVRLVPIDATLPLVEVPLEALPPQVHPQTICIVQLENGAWDVTTPFPQGNVVKVMRATMAVELDMILHNQGIGSVMFPEEVAQAKLPKPKHEDWAGRVDLRNTDLAIALIDDDLGIEGIDGAVSCRGVVINGKQAYRVGVHVTDITHFVATGSELDVEAKERGMSVVLPSRSVTLFPPQVAESCALNDQGDRLTFSLLWTVTEDGAILNEWMGKTIVREWCVLPARDVSKVLKGQATADDATIQVDPAAKAQVFSSMAESIKQLFAVATAMRRVRLPKGALMLRRRNVGFKFTQHPVLGDVPVKVSPDTEQDTEGTFIVEEMAMFANHRVACRLQEYLPKHTVTFSNVPVPMLKTAALCKAAQPRGINVDGLSADALALLLTAVDGSKTQTAVGIQAAARHLLTKYQYSCKDGKSNRSEAGAVAHFTCPLRRHIDTVTHRLLAHVVALENQKGDVPNAADSMATALDADNRAAGYSVEDLQRLCESATKTAVQTTQAQRVAGEVCLALYLQALAEKKREPYITAVAYVVDLTPNTITLGIPAYGISAEVPFTSRHQHWAEVRYRKETHMVSIVWDSGEESTASLLTAFESRIYYCQGSVSGQPGVQIVLGDLLEDIQKTKRRQNPKTAADHILVGQHQELEHNYSEAAESYTAAIELNSQSAEAYVKRGDLLANHSDDTEGALEDYSAALRCDPRCTSAYIGRSRLLSKGGNYTDALEDCMQALRIAPMAEEVYTQRATVYKSLGHVGQAAADYGTVIQLNPRAVDAYYQRGCLHAAKYNDYTAVVAAVADFTAAIDLEPSHVDAHSKRGEVLYERFHDIPRAVRDFAQAAALRHKHVHPALFQSYQHMGFATEATYFEHFEQTHALHVQDSFRHRVREILCSVQDCQLYVHGPTATGLNGSDDTLDLCVVPGYGAYADWWKSQGAADKTYQVGYLRQVQDLLQTQLGCTMEAMLTGCRPLLRCTDVSDAVPVAFTVSLEYTAVRRSLLFRQYLGRGRWMQAVAFHLIQLAQMLQGPATNFLSHDTVLTLLVYFLVQQRDLAYIDPASVPATQTIPADALFDSCIQFEAEYEQFVLAGEEGFLLGKTICDFFHFYAFEFEYASRVVSLSVPGVRTKKAKGWADELCLEDPYAPEHNMAKGIPLVALRQWFAGSFDSVMEAYTVTCGLESFPEMFMPPPQEPSHEPEDTQGPEPETHEPERVPVAVGEGLDQAAVTPEPEPIAPPPPPPAPKKVIEPTTEEIEILDALVKAVPARCRVTLKALESTHWKPDRRKRLGPLLRFLARFPDALKVEGALVFRPSA</sequence>